<reference evidence="1 2" key="1">
    <citation type="submission" date="2018-05" db="EMBL/GenBank/DDBJ databases">
        <title>Genomic Encyclopedia of Type Strains, Phase IV (KMG-IV): sequencing the most valuable type-strain genomes for metagenomic binning, comparative biology and taxonomic classification.</title>
        <authorList>
            <person name="Goeker M."/>
        </authorList>
    </citation>
    <scope>NUCLEOTIDE SEQUENCE [LARGE SCALE GENOMIC DNA]</scope>
    <source>
        <strain evidence="1 2">DSM 28556</strain>
    </source>
</reference>
<gene>
    <name evidence="1" type="ORF">DFR56_10658</name>
</gene>
<dbReference type="OrthoDB" id="2691588at2"/>
<dbReference type="Proteomes" id="UP000247978">
    <property type="component" value="Unassembled WGS sequence"/>
</dbReference>
<evidence type="ECO:0000313" key="1">
    <source>
        <dbReference type="EMBL" id="PXW86990.1"/>
    </source>
</evidence>
<dbReference type="RefSeq" id="WP_110395230.1">
    <property type="nucleotide sequence ID" value="NZ_JADIJL010000008.1"/>
</dbReference>
<protein>
    <submittedName>
        <fullName evidence="1">YhdB-like protein</fullName>
    </submittedName>
</protein>
<keyword evidence="2" id="KW-1185">Reference proteome</keyword>
<evidence type="ECO:0000313" key="2">
    <source>
        <dbReference type="Proteomes" id="UP000247978"/>
    </source>
</evidence>
<comment type="caution">
    <text evidence="1">The sequence shown here is derived from an EMBL/GenBank/DDBJ whole genome shotgun (WGS) entry which is preliminary data.</text>
</comment>
<dbReference type="Pfam" id="PF14148">
    <property type="entry name" value="YhdB"/>
    <property type="match status" value="1"/>
</dbReference>
<name>A0A2V3VZD4_9BACI</name>
<sequence length="77" mass="9319">MMPDYEYALNYVLWGRWDDLFTLMLRTKDDMLGKKIQLFLHAYYYSSKQNEIMNTHDDLLFYIDHAMESAPVQTMKV</sequence>
<dbReference type="AlphaFoldDB" id="A0A2V3VZD4"/>
<proteinExistence type="predicted"/>
<dbReference type="EMBL" id="QJJQ01000006">
    <property type="protein sequence ID" value="PXW86990.1"/>
    <property type="molecule type" value="Genomic_DNA"/>
</dbReference>
<dbReference type="InterPro" id="IPR025431">
    <property type="entry name" value="YhdB-like"/>
</dbReference>
<organism evidence="1 2">
    <name type="scientific">Pseudogracilibacillus auburnensis</name>
    <dbReference type="NCBI Taxonomy" id="1494959"/>
    <lineage>
        <taxon>Bacteria</taxon>
        <taxon>Bacillati</taxon>
        <taxon>Bacillota</taxon>
        <taxon>Bacilli</taxon>
        <taxon>Bacillales</taxon>
        <taxon>Bacillaceae</taxon>
        <taxon>Pseudogracilibacillus</taxon>
    </lineage>
</organism>
<accession>A0A2V3VZD4</accession>